<dbReference type="Pfam" id="PF02776">
    <property type="entry name" value="TPP_enzyme_N"/>
    <property type="match status" value="1"/>
</dbReference>
<evidence type="ECO:0000313" key="7">
    <source>
        <dbReference type="EMBL" id="MBD8022750.1"/>
    </source>
</evidence>
<evidence type="ECO:0000256" key="3">
    <source>
        <dbReference type="RuleBase" id="RU362132"/>
    </source>
</evidence>
<dbReference type="PANTHER" id="PTHR18968:SF133">
    <property type="entry name" value="BENZOYLFORMATE DECARBOXYLASE"/>
    <property type="match status" value="1"/>
</dbReference>
<dbReference type="GO" id="GO:0050695">
    <property type="term" value="F:benzoylformate decarboxylase activity"/>
    <property type="evidence" value="ECO:0007669"/>
    <property type="project" value="UniProtKB-EC"/>
</dbReference>
<keyword evidence="7" id="KW-0456">Lyase</keyword>
<feature type="domain" description="Thiamine pyrophosphate enzyme N-terminal TPP-binding" evidence="6">
    <location>
        <begin position="3"/>
        <end position="109"/>
    </location>
</feature>
<gene>
    <name evidence="7" type="ORF">H9622_03995</name>
</gene>
<dbReference type="CDD" id="cd02002">
    <property type="entry name" value="TPP_BFDC"/>
    <property type="match status" value="1"/>
</dbReference>
<dbReference type="EMBL" id="JACSPM010000001">
    <property type="protein sequence ID" value="MBD8022750.1"/>
    <property type="molecule type" value="Genomic_DNA"/>
</dbReference>
<dbReference type="RefSeq" id="WP_191764446.1">
    <property type="nucleotide sequence ID" value="NZ_JACSPM010000001.1"/>
</dbReference>
<comment type="similarity">
    <text evidence="1 3">Belongs to the TPP enzyme family.</text>
</comment>
<dbReference type="Gene3D" id="3.40.50.1220">
    <property type="entry name" value="TPP-binding domain"/>
    <property type="match status" value="1"/>
</dbReference>
<dbReference type="InterPro" id="IPR029035">
    <property type="entry name" value="DHS-like_NAD/FAD-binding_dom"/>
</dbReference>
<evidence type="ECO:0000313" key="8">
    <source>
        <dbReference type="Proteomes" id="UP000602532"/>
    </source>
</evidence>
<dbReference type="Gene3D" id="3.40.50.970">
    <property type="match status" value="2"/>
</dbReference>
<protein>
    <submittedName>
        <fullName evidence="7">Benzoylformate decarboxylase</fullName>
        <ecNumber evidence="7">4.1.1.7</ecNumber>
    </submittedName>
</protein>
<feature type="domain" description="Thiamine pyrophosphate enzyme TPP-binding" evidence="5">
    <location>
        <begin position="394"/>
        <end position="519"/>
    </location>
</feature>
<feature type="domain" description="Thiamine pyrophosphate enzyme central" evidence="4">
    <location>
        <begin position="190"/>
        <end position="312"/>
    </location>
</feature>
<evidence type="ECO:0000256" key="2">
    <source>
        <dbReference type="ARBA" id="ARBA00023052"/>
    </source>
</evidence>
<dbReference type="InterPro" id="IPR029061">
    <property type="entry name" value="THDP-binding"/>
</dbReference>
<dbReference type="Pfam" id="PF00205">
    <property type="entry name" value="TPP_enzyme_M"/>
    <property type="match status" value="1"/>
</dbReference>
<reference evidence="7 8" key="1">
    <citation type="submission" date="2020-08" db="EMBL/GenBank/DDBJ databases">
        <title>A Genomic Blueprint of the Chicken Gut Microbiome.</title>
        <authorList>
            <person name="Gilroy R."/>
            <person name="Ravi A."/>
            <person name="Getino M."/>
            <person name="Pursley I."/>
            <person name="Horton D.L."/>
            <person name="Alikhan N.-F."/>
            <person name="Baker D."/>
            <person name="Gharbi K."/>
            <person name="Hall N."/>
            <person name="Watson M."/>
            <person name="Adriaenssens E.M."/>
            <person name="Foster-Nyarko E."/>
            <person name="Jarju S."/>
            <person name="Secka A."/>
            <person name="Antonio M."/>
            <person name="Oren A."/>
            <person name="Chaudhuri R."/>
            <person name="La Ragione R.M."/>
            <person name="Hildebrand F."/>
            <person name="Pallen M.J."/>
        </authorList>
    </citation>
    <scope>NUCLEOTIDE SEQUENCE [LARGE SCALE GENOMIC DNA]</scope>
    <source>
        <strain evidence="7 8">Sa1CUA4</strain>
    </source>
</reference>
<dbReference type="InterPro" id="IPR012000">
    <property type="entry name" value="Thiamin_PyroP_enz_cen_dom"/>
</dbReference>
<organism evidence="7 8">
    <name type="scientific">Microbacterium gallinarum</name>
    <dbReference type="NCBI Taxonomy" id="2762209"/>
    <lineage>
        <taxon>Bacteria</taxon>
        <taxon>Bacillati</taxon>
        <taxon>Actinomycetota</taxon>
        <taxon>Actinomycetes</taxon>
        <taxon>Micrococcales</taxon>
        <taxon>Microbacteriaceae</taxon>
        <taxon>Microbacterium</taxon>
    </lineage>
</organism>
<dbReference type="Proteomes" id="UP000602532">
    <property type="component" value="Unassembled WGS sequence"/>
</dbReference>
<dbReference type="InterPro" id="IPR011766">
    <property type="entry name" value="TPP_enzyme_TPP-bd"/>
</dbReference>
<dbReference type="PANTHER" id="PTHR18968">
    <property type="entry name" value="THIAMINE PYROPHOSPHATE ENZYMES"/>
    <property type="match status" value="1"/>
</dbReference>
<dbReference type="SUPFAM" id="SSF52518">
    <property type="entry name" value="Thiamin diphosphate-binding fold (THDP-binding)"/>
    <property type="match status" value="2"/>
</dbReference>
<evidence type="ECO:0000259" key="4">
    <source>
        <dbReference type="Pfam" id="PF00205"/>
    </source>
</evidence>
<proteinExistence type="inferred from homology"/>
<evidence type="ECO:0000259" key="5">
    <source>
        <dbReference type="Pfam" id="PF02775"/>
    </source>
</evidence>
<dbReference type="CDD" id="cd07035">
    <property type="entry name" value="TPP_PYR_POX_like"/>
    <property type="match status" value="1"/>
</dbReference>
<dbReference type="Pfam" id="PF02775">
    <property type="entry name" value="TPP_enzyme_C"/>
    <property type="match status" value="1"/>
</dbReference>
<evidence type="ECO:0000256" key="1">
    <source>
        <dbReference type="ARBA" id="ARBA00007812"/>
    </source>
</evidence>
<dbReference type="InterPro" id="IPR045229">
    <property type="entry name" value="TPP_enz"/>
</dbReference>
<evidence type="ECO:0000259" key="6">
    <source>
        <dbReference type="Pfam" id="PF02776"/>
    </source>
</evidence>
<accession>A0ABR8X075</accession>
<dbReference type="InterPro" id="IPR012001">
    <property type="entry name" value="Thiamin_PyroP_enz_TPP-bd_dom"/>
</dbReference>
<dbReference type="NCBIfam" id="NF005485">
    <property type="entry name" value="PRK07092.1"/>
    <property type="match status" value="1"/>
</dbReference>
<keyword evidence="2 3" id="KW-0786">Thiamine pyrophosphate</keyword>
<comment type="caution">
    <text evidence="7">The sequence shown here is derived from an EMBL/GenBank/DDBJ whole genome shotgun (WGS) entry which is preliminary data.</text>
</comment>
<name>A0ABR8X075_9MICO</name>
<keyword evidence="8" id="KW-1185">Reference proteome</keyword>
<sequence length="525" mass="55608">MTTIRDAAYGLLRRHGMTTVFGNPGSNELLFLKEFPEDFTYVMGLHEGAVLAMADGYAQASGRAPLVSLHSAAGTGTSMGVLANTVQSKSPVVVLSGQQVRSMVGQQIMVASTDAAQLPKPLTKLSLEPLSPKDVVRSLAEVIHTANLHPKGPTHLSVPYDDWEHDADANTELTVARDVLDATGLSEARLAEIVDAIDASRSPVLVLGPEVDATDANEHAVLLAERLGCPVWIAPSPARCPFPTSHAQFAGLLPANVAGIAELLSPHDLVVVLGAAVFRYHHDRPGRYLAEGSRLIQISQDPSEISRAPMGDAYLAPVADTTARLSETVAVRDVELPARAVRIAGIDRADRMHPDTVFRTISEIAPVDAIHVVESTSTAEAFWNNVELCAQGSFYSAAAGGLGFGLPAAVGIQLAQPHRRVIASIGDGSANFGITGLWSAAQHDVPVVFVVLRNETYGAMVSFGRRLDVEGAPSFDLPGIDFVRLAEGYGVTAESVATEAQLRDALERALATDGPVLIEARTFHA</sequence>
<dbReference type="SUPFAM" id="SSF52467">
    <property type="entry name" value="DHS-like NAD/FAD-binding domain"/>
    <property type="match status" value="1"/>
</dbReference>
<dbReference type="EC" id="4.1.1.7" evidence="7"/>